<dbReference type="Proteomes" id="UP000182652">
    <property type="component" value="Unassembled WGS sequence"/>
</dbReference>
<gene>
    <name evidence="6" type="ORF">SAMN04489745_2704</name>
</gene>
<dbReference type="STRING" id="156980.SAMN04489745_2704"/>
<sequence length="201" mass="22667">MADTTTPGRRERKKAATRKAISDAALELFQDRGFDAVTIKEVAERADVSLATVYAHFPQKEALVYDEDDEIRDALLDAVRNREPGMTICTAIHQWLRAVMEEHEQYGAQVAAFDAMVQAAPSLREYERSMWMRHEKALILTIADELGLPATDPFIQVFSHYALETWAFLDRTEDPRASLEATFALLSPGWTAFEERVTSGS</sequence>
<dbReference type="Pfam" id="PF00440">
    <property type="entry name" value="TetR_N"/>
    <property type="match status" value="1"/>
</dbReference>
<dbReference type="Gene3D" id="1.10.10.60">
    <property type="entry name" value="Homeodomain-like"/>
    <property type="match status" value="1"/>
</dbReference>
<proteinExistence type="predicted"/>
<evidence type="ECO:0000256" key="4">
    <source>
        <dbReference type="PROSITE-ProRule" id="PRU00335"/>
    </source>
</evidence>
<dbReference type="InterPro" id="IPR009057">
    <property type="entry name" value="Homeodomain-like_sf"/>
</dbReference>
<dbReference type="RefSeq" id="WP_066215164.1">
    <property type="nucleotide sequence ID" value="NZ_FNSN01000003.1"/>
</dbReference>
<dbReference type="AlphaFoldDB" id="A0A1H4RZN8"/>
<dbReference type="PANTHER" id="PTHR30055:SF234">
    <property type="entry name" value="HTH-TYPE TRANSCRIPTIONAL REGULATOR BETI"/>
    <property type="match status" value="1"/>
</dbReference>
<name>A0A1H4RZN8_9MICC</name>
<dbReference type="InterPro" id="IPR050109">
    <property type="entry name" value="HTH-type_TetR-like_transc_reg"/>
</dbReference>
<dbReference type="PRINTS" id="PR00455">
    <property type="entry name" value="HTHTETR"/>
</dbReference>
<dbReference type="GO" id="GO:0000976">
    <property type="term" value="F:transcription cis-regulatory region binding"/>
    <property type="evidence" value="ECO:0007669"/>
    <property type="project" value="TreeGrafter"/>
</dbReference>
<evidence type="ECO:0000259" key="5">
    <source>
        <dbReference type="PROSITE" id="PS50977"/>
    </source>
</evidence>
<feature type="DNA-binding region" description="H-T-H motif" evidence="4">
    <location>
        <begin position="38"/>
        <end position="57"/>
    </location>
</feature>
<dbReference type="GO" id="GO:0003700">
    <property type="term" value="F:DNA-binding transcription factor activity"/>
    <property type="evidence" value="ECO:0007669"/>
    <property type="project" value="TreeGrafter"/>
</dbReference>
<evidence type="ECO:0000256" key="3">
    <source>
        <dbReference type="ARBA" id="ARBA00023163"/>
    </source>
</evidence>
<dbReference type="PANTHER" id="PTHR30055">
    <property type="entry name" value="HTH-TYPE TRANSCRIPTIONAL REGULATOR RUTR"/>
    <property type="match status" value="1"/>
</dbReference>
<dbReference type="InterPro" id="IPR001647">
    <property type="entry name" value="HTH_TetR"/>
</dbReference>
<evidence type="ECO:0000313" key="7">
    <source>
        <dbReference type="Proteomes" id="UP000182652"/>
    </source>
</evidence>
<evidence type="ECO:0000313" key="6">
    <source>
        <dbReference type="EMBL" id="SEC37395.1"/>
    </source>
</evidence>
<dbReference type="EMBL" id="FNSN01000003">
    <property type="protein sequence ID" value="SEC37395.1"/>
    <property type="molecule type" value="Genomic_DNA"/>
</dbReference>
<feature type="domain" description="HTH tetR-type" evidence="5">
    <location>
        <begin position="15"/>
        <end position="75"/>
    </location>
</feature>
<dbReference type="Gene3D" id="1.10.357.10">
    <property type="entry name" value="Tetracycline Repressor, domain 2"/>
    <property type="match status" value="1"/>
</dbReference>
<accession>A0A1H4RZN8</accession>
<protein>
    <submittedName>
        <fullName evidence="6">DNA-binding transcriptional regulator, AcrR family</fullName>
    </submittedName>
</protein>
<keyword evidence="7" id="KW-1185">Reference proteome</keyword>
<dbReference type="PROSITE" id="PS50977">
    <property type="entry name" value="HTH_TETR_2"/>
    <property type="match status" value="1"/>
</dbReference>
<keyword evidence="3" id="KW-0804">Transcription</keyword>
<keyword evidence="1" id="KW-0805">Transcription regulation</keyword>
<organism evidence="6 7">
    <name type="scientific">Arthrobacter woluwensis</name>
    <dbReference type="NCBI Taxonomy" id="156980"/>
    <lineage>
        <taxon>Bacteria</taxon>
        <taxon>Bacillati</taxon>
        <taxon>Actinomycetota</taxon>
        <taxon>Actinomycetes</taxon>
        <taxon>Micrococcales</taxon>
        <taxon>Micrococcaceae</taxon>
        <taxon>Arthrobacter</taxon>
    </lineage>
</organism>
<reference evidence="6 7" key="1">
    <citation type="submission" date="2016-10" db="EMBL/GenBank/DDBJ databases">
        <authorList>
            <person name="de Groot N.N."/>
        </authorList>
    </citation>
    <scope>NUCLEOTIDE SEQUENCE [LARGE SCALE GENOMIC DNA]</scope>
    <source>
        <strain evidence="6 7">DSM 10495</strain>
    </source>
</reference>
<keyword evidence="2 4" id="KW-0238">DNA-binding</keyword>
<dbReference type="SUPFAM" id="SSF46689">
    <property type="entry name" value="Homeodomain-like"/>
    <property type="match status" value="1"/>
</dbReference>
<evidence type="ECO:0000256" key="1">
    <source>
        <dbReference type="ARBA" id="ARBA00023015"/>
    </source>
</evidence>
<evidence type="ECO:0000256" key="2">
    <source>
        <dbReference type="ARBA" id="ARBA00023125"/>
    </source>
</evidence>